<name>A0AAV5WVH6_9BILA</name>
<evidence type="ECO:0000313" key="2">
    <source>
        <dbReference type="Proteomes" id="UP001432322"/>
    </source>
</evidence>
<proteinExistence type="predicted"/>
<comment type="caution">
    <text evidence="1">The sequence shown here is derived from an EMBL/GenBank/DDBJ whole genome shotgun (WGS) entry which is preliminary data.</text>
</comment>
<accession>A0AAV5WVH6</accession>
<reference evidence="1" key="1">
    <citation type="submission" date="2023-10" db="EMBL/GenBank/DDBJ databases">
        <title>Genome assembly of Pristionchus species.</title>
        <authorList>
            <person name="Yoshida K."/>
            <person name="Sommer R.J."/>
        </authorList>
    </citation>
    <scope>NUCLEOTIDE SEQUENCE</scope>
    <source>
        <strain evidence="1">RS5133</strain>
    </source>
</reference>
<dbReference type="EMBL" id="BTSY01000006">
    <property type="protein sequence ID" value="GMT34673.1"/>
    <property type="molecule type" value="Genomic_DNA"/>
</dbReference>
<sequence length="88" mass="10090">DEPLAHVTKVNVVGCVIMPETWVELSRLFPLLKTVKITEDRIQFPIELTTEVTKSRNRPLEPNLFVNQRQLTELGALKPDRVATLRLI</sequence>
<feature type="non-terminal residue" evidence="1">
    <location>
        <position position="1"/>
    </location>
</feature>
<dbReference type="Proteomes" id="UP001432322">
    <property type="component" value="Unassembled WGS sequence"/>
</dbReference>
<gene>
    <name evidence="1" type="ORF">PFISCL1PPCAC_25970</name>
</gene>
<protein>
    <submittedName>
        <fullName evidence="1">Uncharacterized protein</fullName>
    </submittedName>
</protein>
<keyword evidence="2" id="KW-1185">Reference proteome</keyword>
<evidence type="ECO:0000313" key="1">
    <source>
        <dbReference type="EMBL" id="GMT34673.1"/>
    </source>
</evidence>
<organism evidence="1 2">
    <name type="scientific">Pristionchus fissidentatus</name>
    <dbReference type="NCBI Taxonomy" id="1538716"/>
    <lineage>
        <taxon>Eukaryota</taxon>
        <taxon>Metazoa</taxon>
        <taxon>Ecdysozoa</taxon>
        <taxon>Nematoda</taxon>
        <taxon>Chromadorea</taxon>
        <taxon>Rhabditida</taxon>
        <taxon>Rhabditina</taxon>
        <taxon>Diplogasteromorpha</taxon>
        <taxon>Diplogasteroidea</taxon>
        <taxon>Neodiplogasteridae</taxon>
        <taxon>Pristionchus</taxon>
    </lineage>
</organism>
<dbReference type="AlphaFoldDB" id="A0AAV5WVH6"/>
<feature type="non-terminal residue" evidence="1">
    <location>
        <position position="88"/>
    </location>
</feature>